<dbReference type="InterPro" id="IPR036388">
    <property type="entry name" value="WH-like_DNA-bd_sf"/>
</dbReference>
<evidence type="ECO:0000259" key="1">
    <source>
        <dbReference type="PROSITE" id="PS50043"/>
    </source>
</evidence>
<sequence length="797" mass="86295">MPARRGDVVTTSVKDKPGNLPAELTSFVGRRHEIAEARRLQSTSRLVTLAGIGGVGKTRLAVRVAEDSRRAFAGGVWLVALGELRDPALLAETVAAALGLPDQPGRSVSSVLVDHLSARQILLVLDNCEHLLGAVAEFGEALLRACPELRILATSRELLGVDGERVLRVPPLTVPDVEQTPPLEAMSRYEAVALFVARATACLPEFVLTEANCAAVAGICGRLDGLPLAIELAAVRIRAMSAEQIMERLTDRYRLLTVGSRVAPTRQQTLRSCVDWSYELCAAKEQQLWAWLSVFVGGFELDAAEGVCPEELVDDDFLDAVASLVDKSILVREECGEIVRLSMAETIRAYGSEKLRESGDFPRAQRRHLAWHEQLVELAGSEWLGPRQVHWIGRLDREQSNLREALAFSMTASVIDTEPDATARFVNGMYTFWSSCRGQWGEARHWMGRCLTTADAARAEERVLMLYFDSVSAEMQAKLDEAAARVAQCRELAEQLGDPESLEAANYASGYLAVFSGDPAAAVEPFRAAIASAGARSATGSAPSRSVSRVGRQVGGLLGLAAASGLSGDEETAVACHEQILAITTPRGEHHFRAYSSWTLGHTALQVGETDRAATLTEQALRLIRQINDPVMAGWCLESFAWIAIREDEPTRAAVLMGAAEALARTAGSATVTLPYLLVHHDECERLTRDALGIRGYGEAFRTGAGMGVDDAVAYALGDRRTEEPRKAPVAPVLTRREAEVADLVAEGLTNKEIASVLVISPRTAQGHVEHVLSKLGFTSRTQIAAWVAENHKNRQP</sequence>
<dbReference type="SUPFAM" id="SSF46894">
    <property type="entry name" value="C-terminal effector domain of the bipartite response regulators"/>
    <property type="match status" value="1"/>
</dbReference>
<gene>
    <name evidence="2" type="ORF">FCG67_04365</name>
</gene>
<dbReference type="Gene3D" id="1.25.40.10">
    <property type="entry name" value="Tetratricopeptide repeat domain"/>
    <property type="match status" value="1"/>
</dbReference>
<dbReference type="InterPro" id="IPR027417">
    <property type="entry name" value="P-loop_NTPase"/>
</dbReference>
<dbReference type="SMART" id="SM00421">
    <property type="entry name" value="HTH_LUXR"/>
    <property type="match status" value="1"/>
</dbReference>
<dbReference type="CDD" id="cd06170">
    <property type="entry name" value="LuxR_C_like"/>
    <property type="match status" value="1"/>
</dbReference>
<feature type="domain" description="HTH luxR-type" evidence="1">
    <location>
        <begin position="727"/>
        <end position="792"/>
    </location>
</feature>
<dbReference type="InterPro" id="IPR011990">
    <property type="entry name" value="TPR-like_helical_dom_sf"/>
</dbReference>
<dbReference type="Gene3D" id="3.40.50.300">
    <property type="entry name" value="P-loop containing nucleotide triphosphate hydrolases"/>
    <property type="match status" value="1"/>
</dbReference>
<dbReference type="Pfam" id="PF00196">
    <property type="entry name" value="GerE"/>
    <property type="match status" value="1"/>
</dbReference>
<dbReference type="PANTHER" id="PTHR47691">
    <property type="entry name" value="REGULATOR-RELATED"/>
    <property type="match status" value="1"/>
</dbReference>
<dbReference type="Proteomes" id="UP000305109">
    <property type="component" value="Unassembled WGS sequence"/>
</dbReference>
<dbReference type="PANTHER" id="PTHR47691:SF3">
    <property type="entry name" value="HTH-TYPE TRANSCRIPTIONAL REGULATOR RV0890C-RELATED"/>
    <property type="match status" value="1"/>
</dbReference>
<dbReference type="SUPFAM" id="SSF52540">
    <property type="entry name" value="P-loop containing nucleoside triphosphate hydrolases"/>
    <property type="match status" value="1"/>
</dbReference>
<evidence type="ECO:0000313" key="2">
    <source>
        <dbReference type="EMBL" id="TJZ80125.1"/>
    </source>
</evidence>
<keyword evidence="3" id="KW-1185">Reference proteome</keyword>
<dbReference type="EMBL" id="SUMD01000002">
    <property type="protein sequence ID" value="TJZ80125.1"/>
    <property type="molecule type" value="Genomic_DNA"/>
</dbReference>
<dbReference type="PROSITE" id="PS50043">
    <property type="entry name" value="HTH_LUXR_2"/>
    <property type="match status" value="1"/>
</dbReference>
<dbReference type="Gene3D" id="1.10.10.10">
    <property type="entry name" value="Winged helix-like DNA-binding domain superfamily/Winged helix DNA-binding domain"/>
    <property type="match status" value="1"/>
</dbReference>
<proteinExistence type="predicted"/>
<name>A0ABY2RP52_9NOCA</name>
<dbReference type="SUPFAM" id="SSF48452">
    <property type="entry name" value="TPR-like"/>
    <property type="match status" value="1"/>
</dbReference>
<dbReference type="PRINTS" id="PR00038">
    <property type="entry name" value="HTHLUXR"/>
</dbReference>
<protein>
    <submittedName>
        <fullName evidence="2">LuxR family transcriptional regulator</fullName>
    </submittedName>
</protein>
<evidence type="ECO:0000313" key="3">
    <source>
        <dbReference type="Proteomes" id="UP000305109"/>
    </source>
</evidence>
<reference evidence="2 3" key="1">
    <citation type="submission" date="2019-04" db="EMBL/GenBank/DDBJ databases">
        <title>Rhodococcus oryzae sp. nov., a novel actinomycete isolated from rhizosphere soil of rice (Oryza sativa L.).</title>
        <authorList>
            <person name="Li C."/>
        </authorList>
    </citation>
    <scope>NUCLEOTIDE SEQUENCE [LARGE SCALE GENOMIC DNA]</scope>
    <source>
        <strain evidence="2 3">NEAU-CX67</strain>
    </source>
</reference>
<organism evidence="2 3">
    <name type="scientific">Rhodococcus oryzae</name>
    <dbReference type="NCBI Taxonomy" id="2571143"/>
    <lineage>
        <taxon>Bacteria</taxon>
        <taxon>Bacillati</taxon>
        <taxon>Actinomycetota</taxon>
        <taxon>Actinomycetes</taxon>
        <taxon>Mycobacteriales</taxon>
        <taxon>Nocardiaceae</taxon>
        <taxon>Rhodococcus</taxon>
    </lineage>
</organism>
<dbReference type="PRINTS" id="PR00364">
    <property type="entry name" value="DISEASERSIST"/>
</dbReference>
<dbReference type="InterPro" id="IPR016032">
    <property type="entry name" value="Sig_transdc_resp-reg_C-effctor"/>
</dbReference>
<comment type="caution">
    <text evidence="2">The sequence shown here is derived from an EMBL/GenBank/DDBJ whole genome shotgun (WGS) entry which is preliminary data.</text>
</comment>
<dbReference type="InterPro" id="IPR000792">
    <property type="entry name" value="Tscrpt_reg_LuxR_C"/>
</dbReference>
<accession>A0ABY2RP52</accession>